<dbReference type="Gene3D" id="2.60.40.10">
    <property type="entry name" value="Immunoglobulins"/>
    <property type="match status" value="1"/>
</dbReference>
<gene>
    <name evidence="2" type="ORF">LPB138_13915</name>
</gene>
<dbReference type="SUPFAM" id="SSF81296">
    <property type="entry name" value="E set domains"/>
    <property type="match status" value="1"/>
</dbReference>
<dbReference type="GO" id="GO:0016787">
    <property type="term" value="F:hydrolase activity"/>
    <property type="evidence" value="ECO:0007669"/>
    <property type="project" value="UniProtKB-KW"/>
</dbReference>
<keyword evidence="3" id="KW-1185">Reference proteome</keyword>
<dbReference type="KEGG" id="lul:LPB138_13915"/>
<evidence type="ECO:0000259" key="1">
    <source>
        <dbReference type="Pfam" id="PF16561"/>
    </source>
</evidence>
<dbReference type="CDD" id="cd07184">
    <property type="entry name" value="E_set_Isoamylase_like_N"/>
    <property type="match status" value="1"/>
</dbReference>
<sequence>MAITKKYLKSKPICKVTFELDGLGDADSIVAVGNFNNWDTKATPLKKYKNGKFKVTVDLEKDNSYEFKYLVDGNYINDEQADEYRWNDFAASDNSVINL</sequence>
<feature type="domain" description="AMP-activated protein kinase glycogen-binding" evidence="1">
    <location>
        <begin position="25"/>
        <end position="82"/>
    </location>
</feature>
<keyword evidence="2" id="KW-0378">Hydrolase</keyword>
<dbReference type="OrthoDB" id="5451596at2"/>
<dbReference type="STRING" id="1850246.LPB138_13915"/>
<dbReference type="EMBL" id="CP017478">
    <property type="protein sequence ID" value="AOW21710.1"/>
    <property type="molecule type" value="Genomic_DNA"/>
</dbReference>
<dbReference type="InterPro" id="IPR032640">
    <property type="entry name" value="AMPK1_CBM"/>
</dbReference>
<organism evidence="2 3">
    <name type="scientific">Urechidicola croceus</name>
    <dbReference type="NCBI Taxonomy" id="1850246"/>
    <lineage>
        <taxon>Bacteria</taxon>
        <taxon>Pseudomonadati</taxon>
        <taxon>Bacteroidota</taxon>
        <taxon>Flavobacteriia</taxon>
        <taxon>Flavobacteriales</taxon>
        <taxon>Flavobacteriaceae</taxon>
        <taxon>Urechidicola</taxon>
    </lineage>
</organism>
<dbReference type="Pfam" id="PF16561">
    <property type="entry name" value="AMPK1_CBM"/>
    <property type="match status" value="1"/>
</dbReference>
<name>A0A1D8PAW4_9FLAO</name>
<evidence type="ECO:0000313" key="3">
    <source>
        <dbReference type="Proteomes" id="UP000176050"/>
    </source>
</evidence>
<dbReference type="AlphaFoldDB" id="A0A1D8PAW4"/>
<proteinExistence type="predicted"/>
<dbReference type="RefSeq" id="WP_070237870.1">
    <property type="nucleotide sequence ID" value="NZ_CP017478.1"/>
</dbReference>
<dbReference type="Proteomes" id="UP000176050">
    <property type="component" value="Chromosome"/>
</dbReference>
<reference evidence="2 3" key="1">
    <citation type="submission" date="2016-10" db="EMBL/GenBank/DDBJ databases">
        <title>Lutibacter sp. LPB0138, isolated from marine gastropod.</title>
        <authorList>
            <person name="Kim E."/>
            <person name="Yi H."/>
        </authorList>
    </citation>
    <scope>NUCLEOTIDE SEQUENCE [LARGE SCALE GENOMIC DNA]</scope>
    <source>
        <strain evidence="2 3">LPB0138</strain>
    </source>
</reference>
<accession>A0A1D8PAW4</accession>
<dbReference type="InterPro" id="IPR014756">
    <property type="entry name" value="Ig_E-set"/>
</dbReference>
<dbReference type="InterPro" id="IPR013783">
    <property type="entry name" value="Ig-like_fold"/>
</dbReference>
<evidence type="ECO:0000313" key="2">
    <source>
        <dbReference type="EMBL" id="AOW21710.1"/>
    </source>
</evidence>
<protein>
    <submittedName>
        <fullName evidence="2">Glycoside hydrolase</fullName>
    </submittedName>
</protein>